<keyword evidence="2" id="KW-1185">Reference proteome</keyword>
<dbReference type="Proteomes" id="UP000596661">
    <property type="component" value="Chromosome 5"/>
</dbReference>
<evidence type="ECO:0000313" key="1">
    <source>
        <dbReference type="EnsemblPlants" id="cds.evm.model.05.734"/>
    </source>
</evidence>
<dbReference type="Gramene" id="evm.model.05.734">
    <property type="protein sequence ID" value="cds.evm.model.05.734"/>
    <property type="gene ID" value="evm.TU.05.734"/>
</dbReference>
<organism evidence="1 2">
    <name type="scientific">Cannabis sativa</name>
    <name type="common">Hemp</name>
    <name type="synonym">Marijuana</name>
    <dbReference type="NCBI Taxonomy" id="3483"/>
    <lineage>
        <taxon>Eukaryota</taxon>
        <taxon>Viridiplantae</taxon>
        <taxon>Streptophyta</taxon>
        <taxon>Embryophyta</taxon>
        <taxon>Tracheophyta</taxon>
        <taxon>Spermatophyta</taxon>
        <taxon>Magnoliopsida</taxon>
        <taxon>eudicotyledons</taxon>
        <taxon>Gunneridae</taxon>
        <taxon>Pentapetalae</taxon>
        <taxon>rosids</taxon>
        <taxon>fabids</taxon>
        <taxon>Rosales</taxon>
        <taxon>Cannabaceae</taxon>
        <taxon>Cannabis</taxon>
    </lineage>
</organism>
<protein>
    <submittedName>
        <fullName evidence="1">Uncharacterized protein</fullName>
    </submittedName>
</protein>
<accession>A0A803PRM5</accession>
<evidence type="ECO:0000313" key="2">
    <source>
        <dbReference type="Proteomes" id="UP000596661"/>
    </source>
</evidence>
<reference evidence="1" key="2">
    <citation type="submission" date="2021-03" db="UniProtKB">
        <authorList>
            <consortium name="EnsemblPlants"/>
        </authorList>
    </citation>
    <scope>IDENTIFICATION</scope>
</reference>
<proteinExistence type="predicted"/>
<reference evidence="1" key="1">
    <citation type="submission" date="2018-11" db="EMBL/GenBank/DDBJ databases">
        <authorList>
            <person name="Grassa J C."/>
        </authorList>
    </citation>
    <scope>NUCLEOTIDE SEQUENCE [LARGE SCALE GENOMIC DNA]</scope>
</reference>
<dbReference type="EnsemblPlants" id="evm.model.05.734">
    <property type="protein sequence ID" value="cds.evm.model.05.734"/>
    <property type="gene ID" value="evm.TU.05.734"/>
</dbReference>
<name>A0A803PRM5_CANSA</name>
<dbReference type="EMBL" id="UZAU01000444">
    <property type="status" value="NOT_ANNOTATED_CDS"/>
    <property type="molecule type" value="Genomic_DNA"/>
</dbReference>
<dbReference type="AlphaFoldDB" id="A0A803PRM5"/>
<sequence>MSVERVVRAIKEDVKNRIMCCLPSKTKPIDCGPGFQSSVNIFRHFFILGIQVRHCLRLRLDEYWNPVKPRTCQTYMRLACFRVIFSFSSISLASQGGGVKASHFIEPFNPWPQLEVISNEMSSAADVIDISSSDLHGIAPPKQSTQPATPCERSSSYVLRKHNPPLPSDVSFVYASARSTMSTDEIHKAMDTFKV</sequence>